<accession>E0IAC4</accession>
<proteinExistence type="predicted"/>
<organism evidence="2 3">
    <name type="scientific">Paenibacillus curdlanolyticus YK9</name>
    <dbReference type="NCBI Taxonomy" id="717606"/>
    <lineage>
        <taxon>Bacteria</taxon>
        <taxon>Bacillati</taxon>
        <taxon>Bacillota</taxon>
        <taxon>Bacilli</taxon>
        <taxon>Bacillales</taxon>
        <taxon>Paenibacillaceae</taxon>
        <taxon>Paenibacillus</taxon>
    </lineage>
</organism>
<dbReference type="EMBL" id="AEDD01000006">
    <property type="protein sequence ID" value="EFM10701.1"/>
    <property type="molecule type" value="Genomic_DNA"/>
</dbReference>
<sequence length="147" mass="17282">MNVIIAVDKLLVEKADQFLFEEMWKPYGMDESIRNELKLEGEEIPFVAVEEERVIGVFILMITKDAIELRHAAVSSQMRSRGIGKAIWQKVLEYLADHGSNKVELYARNSSVHFWRKLNFQEVSDWLDHPLFVDHGIRFKKMEIYIQ</sequence>
<dbReference type="InterPro" id="IPR016181">
    <property type="entry name" value="Acyl_CoA_acyltransferase"/>
</dbReference>
<dbReference type="Pfam" id="PF13673">
    <property type="entry name" value="Acetyltransf_10"/>
    <property type="match status" value="1"/>
</dbReference>
<dbReference type="GO" id="GO:0016747">
    <property type="term" value="F:acyltransferase activity, transferring groups other than amino-acyl groups"/>
    <property type="evidence" value="ECO:0007669"/>
    <property type="project" value="InterPro"/>
</dbReference>
<keyword evidence="2" id="KW-0808">Transferase</keyword>
<evidence type="ECO:0000313" key="3">
    <source>
        <dbReference type="Proteomes" id="UP000005387"/>
    </source>
</evidence>
<name>E0IAC4_9BACL</name>
<dbReference type="Proteomes" id="UP000005387">
    <property type="component" value="Unassembled WGS sequence"/>
</dbReference>
<evidence type="ECO:0000313" key="2">
    <source>
        <dbReference type="EMBL" id="EFM10701.1"/>
    </source>
</evidence>
<dbReference type="RefSeq" id="WP_006038604.1">
    <property type="nucleotide sequence ID" value="NZ_AEDD01000006.1"/>
</dbReference>
<evidence type="ECO:0000259" key="1">
    <source>
        <dbReference type="PROSITE" id="PS51186"/>
    </source>
</evidence>
<gene>
    <name evidence="2" type="ORF">PaecuDRAFT_2613</name>
</gene>
<reference evidence="2 3" key="1">
    <citation type="submission" date="2010-07" db="EMBL/GenBank/DDBJ databases">
        <title>The draft genome of Paenibacillus curdlanolyticus YK9.</title>
        <authorList>
            <consortium name="US DOE Joint Genome Institute (JGI-PGF)"/>
            <person name="Lucas S."/>
            <person name="Copeland A."/>
            <person name="Lapidus A."/>
            <person name="Cheng J.-F."/>
            <person name="Bruce D."/>
            <person name="Goodwin L."/>
            <person name="Pitluck S."/>
            <person name="Land M.L."/>
            <person name="Hauser L."/>
            <person name="Chang Y.-J."/>
            <person name="Jeffries C."/>
            <person name="Anderson I.J."/>
            <person name="Johnson E."/>
            <person name="Loganathan U."/>
            <person name="Mulhopadhyay B."/>
            <person name="Kyrpides N."/>
            <person name="Woyke T.J."/>
        </authorList>
    </citation>
    <scope>NUCLEOTIDE SEQUENCE [LARGE SCALE GENOMIC DNA]</scope>
    <source>
        <strain evidence="2 3">YK9</strain>
    </source>
</reference>
<dbReference type="InterPro" id="IPR000182">
    <property type="entry name" value="GNAT_dom"/>
</dbReference>
<protein>
    <submittedName>
        <fullName evidence="2">GCN5-related N-acetyltransferase</fullName>
    </submittedName>
</protein>
<dbReference type="STRING" id="717606.PaecuDRAFT_2613"/>
<dbReference type="OrthoDB" id="2610020at2"/>
<dbReference type="Gene3D" id="3.40.630.30">
    <property type="match status" value="1"/>
</dbReference>
<feature type="domain" description="N-acetyltransferase" evidence="1">
    <location>
        <begin position="7"/>
        <end position="143"/>
    </location>
</feature>
<dbReference type="PROSITE" id="PS51186">
    <property type="entry name" value="GNAT"/>
    <property type="match status" value="1"/>
</dbReference>
<dbReference type="CDD" id="cd04301">
    <property type="entry name" value="NAT_SF"/>
    <property type="match status" value="1"/>
</dbReference>
<keyword evidence="3" id="KW-1185">Reference proteome</keyword>
<dbReference type="eggNOG" id="ENOG5032MAH">
    <property type="taxonomic scope" value="Bacteria"/>
</dbReference>
<dbReference type="AlphaFoldDB" id="E0IAC4"/>
<dbReference type="SUPFAM" id="SSF55729">
    <property type="entry name" value="Acyl-CoA N-acyltransferases (Nat)"/>
    <property type="match status" value="1"/>
</dbReference>